<dbReference type="InterPro" id="IPR006612">
    <property type="entry name" value="THAP_Znf"/>
</dbReference>
<feature type="domain" description="C2H2-type" evidence="12">
    <location>
        <begin position="774"/>
        <end position="801"/>
    </location>
</feature>
<dbReference type="SUPFAM" id="SSF57667">
    <property type="entry name" value="beta-beta-alpha zinc fingers"/>
    <property type="match status" value="8"/>
</dbReference>
<feature type="domain" description="C2H2-type" evidence="12">
    <location>
        <begin position="617"/>
        <end position="644"/>
    </location>
</feature>
<name>A0A8E5JSW6_SCHGR</name>
<feature type="domain" description="ZAD" evidence="14">
    <location>
        <begin position="233"/>
        <end position="308"/>
    </location>
</feature>
<feature type="domain" description="C2H2-type" evidence="12">
    <location>
        <begin position="717"/>
        <end position="744"/>
    </location>
</feature>
<dbReference type="SMART" id="SM00355">
    <property type="entry name" value="ZnF_C2H2"/>
    <property type="match status" value="16"/>
</dbReference>
<evidence type="ECO:0000259" key="14">
    <source>
        <dbReference type="PROSITE" id="PS51915"/>
    </source>
</evidence>
<feature type="binding site" evidence="10">
    <location>
        <position position="284"/>
    </location>
    <ligand>
        <name>Zn(2+)</name>
        <dbReference type="ChEBI" id="CHEBI:29105"/>
    </ligand>
</feature>
<dbReference type="InterPro" id="IPR013087">
    <property type="entry name" value="Znf_C2H2_type"/>
</dbReference>
<accession>A0A8E5JSW6</accession>
<dbReference type="InterPro" id="IPR050758">
    <property type="entry name" value="Znf_C2H2-type"/>
</dbReference>
<feature type="domain" description="C2H2-type" evidence="12">
    <location>
        <begin position="673"/>
        <end position="700"/>
    </location>
</feature>
<dbReference type="FunFam" id="3.30.160.60:FF:000446">
    <property type="entry name" value="Zinc finger protein"/>
    <property type="match status" value="2"/>
</dbReference>
<dbReference type="EMBL" id="MW962568">
    <property type="protein sequence ID" value="QVD39334.1"/>
    <property type="molecule type" value="mRNA"/>
</dbReference>
<evidence type="ECO:0000256" key="1">
    <source>
        <dbReference type="ARBA" id="ARBA00004123"/>
    </source>
</evidence>
<dbReference type="Gene3D" id="3.30.160.60">
    <property type="entry name" value="Classic Zinc Finger"/>
    <property type="match status" value="14"/>
</dbReference>
<feature type="domain" description="C2H2-type" evidence="12">
    <location>
        <begin position="530"/>
        <end position="557"/>
    </location>
</feature>
<organism evidence="15">
    <name type="scientific">Schistocerca gregaria</name>
    <name type="common">Desert locust</name>
    <name type="synonym">Gryllus gregarius</name>
    <dbReference type="NCBI Taxonomy" id="7010"/>
    <lineage>
        <taxon>Eukaryota</taxon>
        <taxon>Metazoa</taxon>
        <taxon>Ecdysozoa</taxon>
        <taxon>Arthropoda</taxon>
        <taxon>Hexapoda</taxon>
        <taxon>Insecta</taxon>
        <taxon>Pterygota</taxon>
        <taxon>Neoptera</taxon>
        <taxon>Polyneoptera</taxon>
        <taxon>Orthoptera</taxon>
        <taxon>Caelifera</taxon>
        <taxon>Acrididea</taxon>
        <taxon>Acridomorpha</taxon>
        <taxon>Acridoidea</taxon>
        <taxon>Acrididae</taxon>
        <taxon>Cyrtacanthacridinae</taxon>
        <taxon>Schistocerca</taxon>
    </lineage>
</organism>
<feature type="domain" description="C2H2-type" evidence="12">
    <location>
        <begin position="466"/>
        <end position="493"/>
    </location>
</feature>
<feature type="domain" description="THAP-type" evidence="13">
    <location>
        <begin position="1"/>
        <end position="85"/>
    </location>
</feature>
<dbReference type="FunFam" id="3.30.160.60:FF:000281">
    <property type="entry name" value="Zinc finger protein 558 isoform X1"/>
    <property type="match status" value="1"/>
</dbReference>
<dbReference type="OrthoDB" id="6077919at2759"/>
<feature type="domain" description="C2H2-type" evidence="12">
    <location>
        <begin position="589"/>
        <end position="616"/>
    </location>
</feature>
<evidence type="ECO:0000256" key="7">
    <source>
        <dbReference type="ARBA" id="ARBA00023242"/>
    </source>
</evidence>
<dbReference type="FunFam" id="3.30.160.60:FF:000202">
    <property type="entry name" value="Zinc finger protein 574"/>
    <property type="match status" value="1"/>
</dbReference>
<evidence type="ECO:0000313" key="15">
    <source>
        <dbReference type="EMBL" id="QVD39334.1"/>
    </source>
</evidence>
<dbReference type="GO" id="GO:0008270">
    <property type="term" value="F:zinc ion binding"/>
    <property type="evidence" value="ECO:0007669"/>
    <property type="project" value="UniProtKB-UniRule"/>
</dbReference>
<dbReference type="FunFam" id="3.30.160.60:FF:000557">
    <property type="entry name" value="zinc finger and SCAN domain-containing protein 29"/>
    <property type="match status" value="1"/>
</dbReference>
<dbReference type="SMART" id="SM00980">
    <property type="entry name" value="THAP"/>
    <property type="match status" value="1"/>
</dbReference>
<reference evidence="15" key="1">
    <citation type="journal article" date="2021" name="J. Neurophysiol.">
        <title>Gene transcription changes in a locust model of noise-induced deafness.</title>
        <authorList>
            <person name="French A.S."/>
            <person name="Warren B."/>
        </authorList>
    </citation>
    <scope>NUCLEOTIDE SEQUENCE</scope>
</reference>
<feature type="domain" description="C2H2-type" evidence="12">
    <location>
        <begin position="830"/>
        <end position="857"/>
    </location>
</feature>
<feature type="binding site" evidence="10">
    <location>
        <position position="281"/>
    </location>
    <ligand>
        <name>Zn(2+)</name>
        <dbReference type="ChEBI" id="CHEBI:29105"/>
    </ligand>
</feature>
<keyword evidence="3" id="KW-0677">Repeat</keyword>
<dbReference type="PROSITE" id="PS51915">
    <property type="entry name" value="ZAD"/>
    <property type="match status" value="1"/>
</dbReference>
<protein>
    <submittedName>
        <fullName evidence="15">Zind finger protein 569-like protein</fullName>
    </submittedName>
</protein>
<dbReference type="PANTHER" id="PTHR23234:SF10">
    <property type="entry name" value="RIKEN CDNA 6720489N17 GENE-RELATED"/>
    <property type="match status" value="1"/>
</dbReference>
<keyword evidence="7" id="KW-0539">Nucleus</keyword>
<evidence type="ECO:0000256" key="2">
    <source>
        <dbReference type="ARBA" id="ARBA00022723"/>
    </source>
</evidence>
<dbReference type="Pfam" id="PF07776">
    <property type="entry name" value="zf-AD"/>
    <property type="match status" value="1"/>
</dbReference>
<dbReference type="KEGG" id="sgre:126266633"/>
<dbReference type="PANTHER" id="PTHR23234">
    <property type="entry name" value="ZNF44 PROTEIN"/>
    <property type="match status" value="1"/>
</dbReference>
<dbReference type="SMART" id="SM00692">
    <property type="entry name" value="DM3"/>
    <property type="match status" value="1"/>
</dbReference>
<feature type="domain" description="C2H2-type" evidence="12">
    <location>
        <begin position="501"/>
        <end position="529"/>
    </location>
</feature>
<evidence type="ECO:0000256" key="6">
    <source>
        <dbReference type="ARBA" id="ARBA00023125"/>
    </source>
</evidence>
<dbReference type="GO" id="GO:0032502">
    <property type="term" value="P:developmental process"/>
    <property type="evidence" value="ECO:0007669"/>
    <property type="project" value="UniProtKB-ARBA"/>
</dbReference>
<dbReference type="PROSITE" id="PS50157">
    <property type="entry name" value="ZINC_FINGER_C2H2_2"/>
    <property type="match status" value="15"/>
</dbReference>
<feature type="binding site" evidence="10">
    <location>
        <position position="238"/>
    </location>
    <ligand>
        <name>Zn(2+)</name>
        <dbReference type="ChEBI" id="CHEBI:29105"/>
    </ligand>
</feature>
<proteinExistence type="evidence at transcript level"/>
<dbReference type="GeneID" id="126266633"/>
<evidence type="ECO:0000256" key="8">
    <source>
        <dbReference type="PROSITE-ProRule" id="PRU00042"/>
    </source>
</evidence>
<keyword evidence="2 10" id="KW-0479">Metal-binding</keyword>
<dbReference type="FunFam" id="3.30.160.60:FF:000100">
    <property type="entry name" value="Zinc finger 45-like"/>
    <property type="match status" value="4"/>
</dbReference>
<dbReference type="GO" id="GO:0005634">
    <property type="term" value="C:nucleus"/>
    <property type="evidence" value="ECO:0007669"/>
    <property type="project" value="UniProtKB-SubCell"/>
</dbReference>
<feature type="domain" description="C2H2-type" evidence="12">
    <location>
        <begin position="745"/>
        <end position="773"/>
    </location>
</feature>
<evidence type="ECO:0000256" key="4">
    <source>
        <dbReference type="ARBA" id="ARBA00022771"/>
    </source>
</evidence>
<dbReference type="PROSITE" id="PS50950">
    <property type="entry name" value="ZF_THAP"/>
    <property type="match status" value="1"/>
</dbReference>
<feature type="domain" description="C2H2-type" evidence="12">
    <location>
        <begin position="802"/>
        <end position="829"/>
    </location>
</feature>
<keyword evidence="4 8" id="KW-0863">Zinc-finger</keyword>
<keyword evidence="5 10" id="KW-0862">Zinc</keyword>
<dbReference type="GO" id="GO:0003677">
    <property type="term" value="F:DNA binding"/>
    <property type="evidence" value="ECO:0007669"/>
    <property type="project" value="UniProtKB-UniRule"/>
</dbReference>
<evidence type="ECO:0000259" key="12">
    <source>
        <dbReference type="PROSITE" id="PS50157"/>
    </source>
</evidence>
<comment type="subcellular location">
    <subcellularLocation>
        <location evidence="1">Nucleus</location>
    </subcellularLocation>
</comment>
<evidence type="ECO:0000256" key="9">
    <source>
        <dbReference type="PROSITE-ProRule" id="PRU00309"/>
    </source>
</evidence>
<dbReference type="Pfam" id="PF05485">
    <property type="entry name" value="THAP"/>
    <property type="match status" value="1"/>
</dbReference>
<dbReference type="Gene3D" id="3.40.1800.20">
    <property type="match status" value="1"/>
</dbReference>
<dbReference type="AlphaFoldDB" id="A0A8E5JSW6"/>
<evidence type="ECO:0000256" key="5">
    <source>
        <dbReference type="ARBA" id="ARBA00022833"/>
    </source>
</evidence>
<dbReference type="FunFam" id="3.30.160.60:FF:001465">
    <property type="entry name" value="Zinc finger protein 560"/>
    <property type="match status" value="1"/>
</dbReference>
<evidence type="ECO:0000259" key="13">
    <source>
        <dbReference type="PROSITE" id="PS50950"/>
    </source>
</evidence>
<dbReference type="Pfam" id="PF13912">
    <property type="entry name" value="zf-C2H2_6"/>
    <property type="match status" value="3"/>
</dbReference>
<dbReference type="SUPFAM" id="SSF57716">
    <property type="entry name" value="Glucocorticoid receptor-like (DNA-binding domain)"/>
    <property type="match status" value="2"/>
</dbReference>
<dbReference type="RefSeq" id="XP_049826950.1">
    <property type="nucleotide sequence ID" value="XM_049970993.1"/>
</dbReference>
<dbReference type="InterPro" id="IPR012934">
    <property type="entry name" value="Znf_AD"/>
</dbReference>
<dbReference type="GO" id="GO:0000122">
    <property type="term" value="P:negative regulation of transcription by RNA polymerase II"/>
    <property type="evidence" value="ECO:0007669"/>
    <property type="project" value="UniProtKB-ARBA"/>
</dbReference>
<dbReference type="PROSITE" id="PS00028">
    <property type="entry name" value="ZINC_FINGER_C2H2_1"/>
    <property type="match status" value="15"/>
</dbReference>
<feature type="domain" description="C2H2-type" evidence="12">
    <location>
        <begin position="858"/>
        <end position="885"/>
    </location>
</feature>
<sequence length="958" mass="109722">MSVSCALKSCVAHEGNHDTLELHFFPFPEDAEICELWIKKCNRFDLLGKPYSEIHRTLYLCERHFSDDAFESPNVLKPNAEPSVLIEDITSTLNLDKPGNTMGPEVVVIPYTISASEEEIVEYGGGEIKEEEQEVAEIETRYEIAEGDVYIEPLGENTSEQGEQQENQYEIIDENVFVSQETVQENNETAADDSNINNCLEIQKSNVVGIIVEENSYDREDWQQGQDTALANILCRICASEEIELVPVFGEKGEELQLIEKIKWHLPIEVREDDKLPLQICITCIDKLNSCHELVSSCLEADAKLRKLFCIEDEESIEKRNDILQSFSGMEAEHAERRSRKKNYSYSTTDGIEDEHQFEEGDGEESEDSSRLKMNHAYQIVDSAGETEDGEMLQMHVTTELTECDPGLKSKIAGAMKDIMVKDDGPQFFNNEEENAIWRCDMCDYEASKKSVLINHIRKRHAAGAVACNYCEKYFFDEESAKLHERTHLKTKEDESEPPMYMCEFCGKSFRGRKSLKEHHLANHSEVKPFKCDQCDKNYGSLASLDIHKATHSTETPYLCDLCGKSFKHINNLRSHKRCHMDDSYKNRQLCTKCGKGFRSKFHLNEHMNVHNGVRPYSCDKCGKRFHKKIQLRQHGSAHLGEQPFSCHICGVKFNRRGNMTQHIKRHEHERKYTCRVCNESFPTLGAVLTHRKLHTDLEVEKSIQMQAGDDPEQAAFKCVICGKLLVKKESLATHMRSHTGEKLFECTVCGKKLSNKGSLTYHMRSFHTGERPHTCQFCGEGFLSKEARLVHERIHTGEKPYKCSVCGMAFRCSSNLSQHIKVHSEERPHPCQHCGKAFQRKGALDVHMRTHTGERPFTCDICGRGFTQKNDMLKHRRIHTQEKPFRCDQCGQLFMQKRDLTKHLSLHAHKQEAVEEEETPTQTVVITTADNNVITFPEIPVNVPVMENTQAVILHRF</sequence>
<dbReference type="InterPro" id="IPR036236">
    <property type="entry name" value="Znf_C2H2_sf"/>
</dbReference>
<dbReference type="Pfam" id="PF00096">
    <property type="entry name" value="zf-C2H2"/>
    <property type="match status" value="9"/>
</dbReference>
<keyword evidence="6 9" id="KW-0238">DNA-binding</keyword>
<feature type="region of interest" description="Disordered" evidence="11">
    <location>
        <begin position="338"/>
        <end position="371"/>
    </location>
</feature>
<evidence type="ECO:0000256" key="10">
    <source>
        <dbReference type="PROSITE-ProRule" id="PRU01263"/>
    </source>
</evidence>
<feature type="binding site" evidence="10">
    <location>
        <position position="235"/>
    </location>
    <ligand>
        <name>Zn(2+)</name>
        <dbReference type="ChEBI" id="CHEBI:29105"/>
    </ligand>
</feature>
<feature type="domain" description="C2H2-type" evidence="12">
    <location>
        <begin position="886"/>
        <end position="913"/>
    </location>
</feature>
<evidence type="ECO:0000256" key="11">
    <source>
        <dbReference type="SAM" id="MobiDB-lite"/>
    </source>
</evidence>
<feature type="domain" description="C2H2-type" evidence="12">
    <location>
        <begin position="645"/>
        <end position="672"/>
    </location>
</feature>
<evidence type="ECO:0000256" key="3">
    <source>
        <dbReference type="ARBA" id="ARBA00022737"/>
    </source>
</evidence>
<feature type="domain" description="C2H2-type" evidence="12">
    <location>
        <begin position="558"/>
        <end position="585"/>
    </location>
</feature>
<dbReference type="SMART" id="SM00868">
    <property type="entry name" value="zf-AD"/>
    <property type="match status" value="1"/>
</dbReference>